<dbReference type="PROSITE" id="PS50893">
    <property type="entry name" value="ABC_TRANSPORTER_2"/>
    <property type="match status" value="1"/>
</dbReference>
<dbReference type="InterPro" id="IPR011527">
    <property type="entry name" value="ABC1_TM_dom"/>
</dbReference>
<keyword evidence="3" id="KW-0547">Nucleotide-binding</keyword>
<evidence type="ECO:0000256" key="2">
    <source>
        <dbReference type="ARBA" id="ARBA00022692"/>
    </source>
</evidence>
<keyword evidence="5 7" id="KW-1133">Transmembrane helix</keyword>
<dbReference type="Proteomes" id="UP001432099">
    <property type="component" value="Chromosome"/>
</dbReference>
<keyword evidence="11" id="KW-1185">Reference proteome</keyword>
<dbReference type="PANTHER" id="PTHR43394:SF1">
    <property type="entry name" value="ATP-BINDING CASSETTE SUB-FAMILY B MEMBER 10, MITOCHONDRIAL"/>
    <property type="match status" value="1"/>
</dbReference>
<evidence type="ECO:0000256" key="1">
    <source>
        <dbReference type="ARBA" id="ARBA00004651"/>
    </source>
</evidence>
<feature type="transmembrane region" description="Helical" evidence="7">
    <location>
        <begin position="243"/>
        <end position="266"/>
    </location>
</feature>
<evidence type="ECO:0000256" key="7">
    <source>
        <dbReference type="SAM" id="Phobius"/>
    </source>
</evidence>
<organism evidence="10 11">
    <name type="scientific">Turicibacter faecis</name>
    <dbReference type="NCBI Taxonomy" id="2963365"/>
    <lineage>
        <taxon>Bacteria</taxon>
        <taxon>Bacillati</taxon>
        <taxon>Bacillota</taxon>
        <taxon>Erysipelotrichia</taxon>
        <taxon>Erysipelotrichales</taxon>
        <taxon>Turicibacteraceae</taxon>
        <taxon>Turicibacter</taxon>
    </lineage>
</organism>
<feature type="domain" description="ABC transmembrane type-1" evidence="9">
    <location>
        <begin position="19"/>
        <end position="299"/>
    </location>
</feature>
<dbReference type="Pfam" id="PF00664">
    <property type="entry name" value="ABC_membrane"/>
    <property type="match status" value="1"/>
</dbReference>
<evidence type="ECO:0000256" key="5">
    <source>
        <dbReference type="ARBA" id="ARBA00022989"/>
    </source>
</evidence>
<protein>
    <submittedName>
        <fullName evidence="10">ABC transporter</fullName>
    </submittedName>
</protein>
<dbReference type="CDD" id="cd03228">
    <property type="entry name" value="ABCC_MRP_Like"/>
    <property type="match status" value="1"/>
</dbReference>
<feature type="transmembrane region" description="Helical" evidence="7">
    <location>
        <begin position="18"/>
        <end position="38"/>
    </location>
</feature>
<dbReference type="PROSITE" id="PS50929">
    <property type="entry name" value="ABC_TM1F"/>
    <property type="match status" value="1"/>
</dbReference>
<dbReference type="PANTHER" id="PTHR43394">
    <property type="entry name" value="ATP-DEPENDENT PERMEASE MDL1, MITOCHONDRIAL"/>
    <property type="match status" value="1"/>
</dbReference>
<dbReference type="EMBL" id="AP028127">
    <property type="protein sequence ID" value="BEH90227.1"/>
    <property type="molecule type" value="Genomic_DNA"/>
</dbReference>
<evidence type="ECO:0000256" key="4">
    <source>
        <dbReference type="ARBA" id="ARBA00022840"/>
    </source>
</evidence>
<gene>
    <name evidence="10" type="ORF">T23_03290</name>
</gene>
<comment type="subcellular location">
    <subcellularLocation>
        <location evidence="1">Cell membrane</location>
        <topology evidence="1">Multi-pass membrane protein</topology>
    </subcellularLocation>
</comment>
<dbReference type="InterPro" id="IPR036640">
    <property type="entry name" value="ABC1_TM_sf"/>
</dbReference>
<dbReference type="RefSeq" id="WP_338617788.1">
    <property type="nucleotide sequence ID" value="NZ_AP028127.1"/>
</dbReference>
<evidence type="ECO:0000256" key="3">
    <source>
        <dbReference type="ARBA" id="ARBA00022741"/>
    </source>
</evidence>
<dbReference type="InterPro" id="IPR027417">
    <property type="entry name" value="P-loop_NTPase"/>
</dbReference>
<dbReference type="Gene3D" id="1.20.1560.10">
    <property type="entry name" value="ABC transporter type 1, transmembrane domain"/>
    <property type="match status" value="1"/>
</dbReference>
<evidence type="ECO:0000313" key="11">
    <source>
        <dbReference type="Proteomes" id="UP001432099"/>
    </source>
</evidence>
<feature type="transmembrane region" description="Helical" evidence="7">
    <location>
        <begin position="127"/>
        <end position="149"/>
    </location>
</feature>
<reference evidence="10" key="1">
    <citation type="journal article" date="2024" name="Int. J. Syst. Evol. Microbiol.">
        <title>Turicibacter faecis sp. nov., isolated from faeces of heart failure mouse model.</title>
        <authorList>
            <person name="Imamura Y."/>
            <person name="Motooka D."/>
            <person name="Nakajima Y."/>
            <person name="Ito S."/>
            <person name="Kitakaze M."/>
            <person name="Iida T."/>
            <person name="Nakamura S."/>
        </authorList>
    </citation>
    <scope>NUCLEOTIDE SEQUENCE</scope>
    <source>
        <strain evidence="10">TC023</strain>
    </source>
</reference>
<sequence length="548" mass="63176">MREVYQFFEGYHQSKGRLILYITVSLLVKGLLLLIPYLTKQLIDDIQYQQLGGFKSTTLLLIGAMILFSCVLSLKYYLQQLIEIRVLNQMKQNMLVKLFNGKNDQFISTTTGEIIQKIFNDTETIRTLIVSAWVDVLIDGGYVVALIFIMFRMNVILTLLLLVLIPIFLFLYKIYAPRIEQTSHALIQEDEQLKSMAEELMAGRLDIKVNRAQSFMEHRIHHGLNRYFKQSLQKTKNVMQYDYFWVTGVMNLATLLIYCFGGYLVFNQQLSIGALISFNLYFSKVWSPIETFMELTKEMKVWNVSFERVKNFLLLGEEPDSSSTQLPTYTDLVINDLTFSYEHRTLFNHLNLVLAKGEKVGIKGGNGAGKSTLASFLIKLRDVYEGNLHYSGVDYTALNARAIREHVIYLPPKSFLFRGTVLENIALTTDPSSEKLDAFFALEEVQSLLNVLKDNQRDLNTTVQPDTPLLSSGEQKIIQLLRGMYLDGEVYILDEPLNYVDGKYKRLIIECIRTYLKDKSVIIISHDEEIFACCDRVYRLDKQLILEP</sequence>
<feature type="domain" description="ABC transporter" evidence="8">
    <location>
        <begin position="332"/>
        <end position="548"/>
    </location>
</feature>
<dbReference type="InterPro" id="IPR003439">
    <property type="entry name" value="ABC_transporter-like_ATP-bd"/>
</dbReference>
<dbReference type="SMART" id="SM00382">
    <property type="entry name" value="AAA"/>
    <property type="match status" value="1"/>
</dbReference>
<dbReference type="SUPFAM" id="SSF90123">
    <property type="entry name" value="ABC transporter transmembrane region"/>
    <property type="match status" value="1"/>
</dbReference>
<evidence type="ECO:0000259" key="9">
    <source>
        <dbReference type="PROSITE" id="PS50929"/>
    </source>
</evidence>
<name>A0ABM8IG51_9FIRM</name>
<dbReference type="Gene3D" id="3.40.50.300">
    <property type="entry name" value="P-loop containing nucleotide triphosphate hydrolases"/>
    <property type="match status" value="1"/>
</dbReference>
<evidence type="ECO:0000256" key="6">
    <source>
        <dbReference type="ARBA" id="ARBA00023136"/>
    </source>
</evidence>
<keyword evidence="2 7" id="KW-0812">Transmembrane</keyword>
<proteinExistence type="predicted"/>
<accession>A0ABM8IG51</accession>
<dbReference type="InterPro" id="IPR003593">
    <property type="entry name" value="AAA+_ATPase"/>
</dbReference>
<dbReference type="SUPFAM" id="SSF52540">
    <property type="entry name" value="P-loop containing nucleoside triphosphate hydrolases"/>
    <property type="match status" value="1"/>
</dbReference>
<dbReference type="CDD" id="cd07346">
    <property type="entry name" value="ABC_6TM_exporters"/>
    <property type="match status" value="1"/>
</dbReference>
<feature type="transmembrane region" description="Helical" evidence="7">
    <location>
        <begin position="58"/>
        <end position="78"/>
    </location>
</feature>
<evidence type="ECO:0000313" key="10">
    <source>
        <dbReference type="EMBL" id="BEH90227.1"/>
    </source>
</evidence>
<evidence type="ECO:0000259" key="8">
    <source>
        <dbReference type="PROSITE" id="PS50893"/>
    </source>
</evidence>
<dbReference type="Pfam" id="PF00005">
    <property type="entry name" value="ABC_tran"/>
    <property type="match status" value="1"/>
</dbReference>
<feature type="transmembrane region" description="Helical" evidence="7">
    <location>
        <begin position="155"/>
        <end position="175"/>
    </location>
</feature>
<dbReference type="InterPro" id="IPR039421">
    <property type="entry name" value="Type_1_exporter"/>
</dbReference>
<keyword evidence="6 7" id="KW-0472">Membrane</keyword>
<keyword evidence="4" id="KW-0067">ATP-binding</keyword>